<dbReference type="InterPro" id="IPR011042">
    <property type="entry name" value="6-blade_b-propeller_TolB-like"/>
</dbReference>
<organism evidence="2 3">
    <name type="scientific">Alkanindiges hydrocarboniclasticus</name>
    <dbReference type="NCBI Taxonomy" id="1907941"/>
    <lineage>
        <taxon>Bacteria</taxon>
        <taxon>Pseudomonadati</taxon>
        <taxon>Pseudomonadota</taxon>
        <taxon>Gammaproteobacteria</taxon>
        <taxon>Moraxellales</taxon>
        <taxon>Moraxellaceae</taxon>
        <taxon>Alkanindiges</taxon>
    </lineage>
</organism>
<sequence>MNYACQRLPVPGLAPEDVAILPSGELVTGLADGRIIRVNAQTGGSELVTTLQGRPLGIEVQDESHLIVCDGQLGQLLRVNIQTGAVRVLVEHINGKRVRLCNNATIARDGRIFFSTSSQHHAVDQWQMDLIQHSMSGALHCLHPDGHVETLLSELAFANGVALSPDESMVLVAETGSNQVMQVNIVSKHASLFSTLPGVPDNMSTGPSGILWVAIPSAADWRLNWLKKLPYGVRTGLAHSVGRLKMPVKRHAQVLGYNCYGRLLHNIEINPADYHMITGVREHGGKLFLGSLHEDAIGVVQLPSG</sequence>
<reference evidence="2 3" key="1">
    <citation type="submission" date="2016-10" db="EMBL/GenBank/DDBJ databases">
        <title>Draft Genome sequence of Alkanindiges sp. strain H1.</title>
        <authorList>
            <person name="Subhash Y."/>
            <person name="Lee S."/>
        </authorList>
    </citation>
    <scope>NUCLEOTIDE SEQUENCE [LARGE SCALE GENOMIC DNA]</scope>
    <source>
        <strain evidence="2 3">H1</strain>
    </source>
</reference>
<dbReference type="STRING" id="1907941.BKE30_05860"/>
<protein>
    <recommendedName>
        <fullName evidence="1">SMP-30/Gluconolactonase/LRE-like region domain-containing protein</fullName>
    </recommendedName>
</protein>
<feature type="domain" description="SMP-30/Gluconolactonase/LRE-like region" evidence="1">
    <location>
        <begin position="32"/>
        <end position="218"/>
    </location>
</feature>
<name>A0A1S8CXU8_9GAMM</name>
<dbReference type="Pfam" id="PF08450">
    <property type="entry name" value="SGL"/>
    <property type="match status" value="1"/>
</dbReference>
<keyword evidence="3" id="KW-1185">Reference proteome</keyword>
<evidence type="ECO:0000259" key="1">
    <source>
        <dbReference type="Pfam" id="PF08450"/>
    </source>
</evidence>
<dbReference type="PANTHER" id="PTHR10426:SF88">
    <property type="entry name" value="ADIPOCYTE PLASMA MEMBRANE-ASSOCIATED PROTEIN HEMOMUCIN-RELATED"/>
    <property type="match status" value="1"/>
</dbReference>
<comment type="caution">
    <text evidence="2">The sequence shown here is derived from an EMBL/GenBank/DDBJ whole genome shotgun (WGS) entry which is preliminary data.</text>
</comment>
<dbReference type="SUPFAM" id="SSF63829">
    <property type="entry name" value="Calcium-dependent phosphotriesterase"/>
    <property type="match status" value="1"/>
</dbReference>
<dbReference type="EMBL" id="MLCN01000013">
    <property type="protein sequence ID" value="ONG41300.1"/>
    <property type="molecule type" value="Genomic_DNA"/>
</dbReference>
<dbReference type="Proteomes" id="UP000192132">
    <property type="component" value="Unassembled WGS sequence"/>
</dbReference>
<dbReference type="OrthoDB" id="9775406at2"/>
<dbReference type="Gene3D" id="2.120.10.30">
    <property type="entry name" value="TolB, C-terminal domain"/>
    <property type="match status" value="1"/>
</dbReference>
<dbReference type="InterPro" id="IPR013658">
    <property type="entry name" value="SGL"/>
</dbReference>
<evidence type="ECO:0000313" key="2">
    <source>
        <dbReference type="EMBL" id="ONG41300.1"/>
    </source>
</evidence>
<accession>A0A1S8CXU8</accession>
<evidence type="ECO:0000313" key="3">
    <source>
        <dbReference type="Proteomes" id="UP000192132"/>
    </source>
</evidence>
<dbReference type="GO" id="GO:0012505">
    <property type="term" value="C:endomembrane system"/>
    <property type="evidence" value="ECO:0007669"/>
    <property type="project" value="TreeGrafter"/>
</dbReference>
<gene>
    <name evidence="2" type="ORF">BKE30_05860</name>
</gene>
<dbReference type="AlphaFoldDB" id="A0A1S8CXU8"/>
<dbReference type="PANTHER" id="PTHR10426">
    <property type="entry name" value="STRICTOSIDINE SYNTHASE-RELATED"/>
    <property type="match status" value="1"/>
</dbReference>
<dbReference type="GO" id="GO:0016787">
    <property type="term" value="F:hydrolase activity"/>
    <property type="evidence" value="ECO:0007669"/>
    <property type="project" value="TreeGrafter"/>
</dbReference>
<proteinExistence type="predicted"/>
<dbReference type="RefSeq" id="WP_076877677.1">
    <property type="nucleotide sequence ID" value="NZ_MLCN01000013.1"/>
</dbReference>